<evidence type="ECO:0000313" key="4">
    <source>
        <dbReference type="EMBL" id="WBA09506.1"/>
    </source>
</evidence>
<name>A0A854FFC0_9GAMM</name>
<dbReference type="EMBL" id="MUEK01000002">
    <property type="protein sequence ID" value="OOE41166.1"/>
    <property type="molecule type" value="Genomic_DNA"/>
</dbReference>
<dbReference type="SUPFAM" id="SSF160191">
    <property type="entry name" value="YcgL-like"/>
    <property type="match status" value="1"/>
</dbReference>
<feature type="domain" description="YcgL" evidence="2">
    <location>
        <begin position="1"/>
        <end position="85"/>
    </location>
</feature>
<gene>
    <name evidence="3" type="ORF">BZG00_03505</name>
    <name evidence="4" type="ORF">N8M53_04725</name>
</gene>
<dbReference type="RefSeq" id="WP_069361431.1">
    <property type="nucleotide sequence ID" value="NZ_CP040021.1"/>
</dbReference>
<dbReference type="InterPro" id="IPR027354">
    <property type="entry name" value="YcgL_dom"/>
</dbReference>
<evidence type="ECO:0000256" key="1">
    <source>
        <dbReference type="HAMAP-Rule" id="MF_01866"/>
    </source>
</evidence>
<reference evidence="3 5" key="1">
    <citation type="journal article" date="2017" name="Genome Announc.">
        <title>Draft Genome Sequences of Salinivibrio proteolyticus, Salinivibrio sharmensis, Salinivibrio siamensis, Salinivibrio costicola subsp. alcaliphilus, Salinivibrio costicola subsp. vallismortis, and 29 New Isolates Belonging to the Genus Salinivibrio.</title>
        <authorList>
            <person name="Lopez-Hermoso C."/>
            <person name="de la Haba R.R."/>
            <person name="Sanchez-Porro C."/>
            <person name="Bayliss S.C."/>
            <person name="Feil E.J."/>
            <person name="Ventosa A."/>
        </authorList>
    </citation>
    <scope>NUCLEOTIDE SEQUENCE [LARGE SCALE GENOMIC DNA]</scope>
    <source>
        <strain evidence="3 5">AL184</strain>
    </source>
</reference>
<sequence>MYCAIYRSKKKEGTYLYLAEKDKFDDVPEALMNSFGQPEFAMMINLDKRDKLAAVDINKVKQSLQSDGFFVQLPPPPDAALQAIRNKNEKL</sequence>
<dbReference type="Proteomes" id="UP001164748">
    <property type="component" value="Chromosome"/>
</dbReference>
<dbReference type="GeneID" id="89608933"/>
<dbReference type="AlphaFoldDB" id="A0A854FFC0"/>
<dbReference type="Proteomes" id="UP000189021">
    <property type="component" value="Unassembled WGS sequence"/>
</dbReference>
<evidence type="ECO:0000259" key="2">
    <source>
        <dbReference type="PROSITE" id="PS51648"/>
    </source>
</evidence>
<evidence type="ECO:0000313" key="3">
    <source>
        <dbReference type="EMBL" id="OOE41166.1"/>
    </source>
</evidence>
<dbReference type="EMBL" id="CP114588">
    <property type="protein sequence ID" value="WBA09506.1"/>
    <property type="molecule type" value="Genomic_DNA"/>
</dbReference>
<dbReference type="PANTHER" id="PTHR38109">
    <property type="entry name" value="PROTEIN YCGL"/>
    <property type="match status" value="1"/>
</dbReference>
<dbReference type="Gene3D" id="3.10.510.20">
    <property type="entry name" value="YcgL domain"/>
    <property type="match status" value="1"/>
</dbReference>
<dbReference type="PROSITE" id="PS51648">
    <property type="entry name" value="YCGL"/>
    <property type="match status" value="1"/>
</dbReference>
<evidence type="ECO:0000313" key="5">
    <source>
        <dbReference type="Proteomes" id="UP000189021"/>
    </source>
</evidence>
<protein>
    <recommendedName>
        <fullName evidence="1">YcgL domain-containing protein BZG00_03505</fullName>
    </recommendedName>
</protein>
<keyword evidence="5" id="KW-1185">Reference proteome</keyword>
<dbReference type="InterPro" id="IPR038068">
    <property type="entry name" value="YcgL-like_sf"/>
</dbReference>
<dbReference type="PANTHER" id="PTHR38109:SF1">
    <property type="entry name" value="PROTEIN YCGL"/>
    <property type="match status" value="1"/>
</dbReference>
<dbReference type="HAMAP" id="MF_01866">
    <property type="entry name" value="UPF0745"/>
    <property type="match status" value="1"/>
</dbReference>
<proteinExistence type="inferred from homology"/>
<reference evidence="4" key="2">
    <citation type="submission" date="2022-09" db="EMBL/GenBank/DDBJ databases">
        <authorList>
            <person name="Li Z.-J."/>
        </authorList>
    </citation>
    <scope>NUCLEOTIDE SEQUENCE</scope>
    <source>
        <strain evidence="4">TGB11</strain>
    </source>
</reference>
<accession>A0A854FFC0</accession>
<dbReference type="Pfam" id="PF05166">
    <property type="entry name" value="YcgL"/>
    <property type="match status" value="1"/>
</dbReference>
<dbReference type="OrthoDB" id="7062382at2"/>
<organism evidence="3 5">
    <name type="scientific">Salinivibrio kushneri</name>
    <dbReference type="NCBI Taxonomy" id="1908198"/>
    <lineage>
        <taxon>Bacteria</taxon>
        <taxon>Pseudomonadati</taxon>
        <taxon>Pseudomonadota</taxon>
        <taxon>Gammaproteobacteria</taxon>
        <taxon>Vibrionales</taxon>
        <taxon>Vibrionaceae</taxon>
        <taxon>Salinivibrio</taxon>
    </lineage>
</organism>